<keyword evidence="2 5" id="KW-0812">Transmembrane</keyword>
<dbReference type="EMBL" id="BARS01008435">
    <property type="protein sequence ID" value="GAF78745.1"/>
    <property type="molecule type" value="Genomic_DNA"/>
</dbReference>
<dbReference type="GO" id="GO:0016020">
    <property type="term" value="C:membrane"/>
    <property type="evidence" value="ECO:0007669"/>
    <property type="project" value="UniProtKB-SubCell"/>
</dbReference>
<evidence type="ECO:0000256" key="4">
    <source>
        <dbReference type="ARBA" id="ARBA00023136"/>
    </source>
</evidence>
<keyword evidence="3 5" id="KW-1133">Transmembrane helix</keyword>
<evidence type="ECO:0000256" key="1">
    <source>
        <dbReference type="ARBA" id="ARBA00004141"/>
    </source>
</evidence>
<keyword evidence="4 5" id="KW-0472">Membrane</keyword>
<gene>
    <name evidence="7" type="ORF">S01H1_16080</name>
</gene>
<evidence type="ECO:0000256" key="2">
    <source>
        <dbReference type="ARBA" id="ARBA00022692"/>
    </source>
</evidence>
<feature type="domain" description="ABC-2 type transporter transmembrane" evidence="6">
    <location>
        <begin position="19"/>
        <end position="116"/>
    </location>
</feature>
<comment type="caution">
    <text evidence="7">The sequence shown here is derived from an EMBL/GenBank/DDBJ whole genome shotgun (WGS) entry which is preliminary data.</text>
</comment>
<comment type="subcellular location">
    <subcellularLocation>
        <location evidence="1">Membrane</location>
        <topology evidence="1">Multi-pass membrane protein</topology>
    </subcellularLocation>
</comment>
<accession>X0TRI5</accession>
<evidence type="ECO:0000259" key="6">
    <source>
        <dbReference type="Pfam" id="PF12698"/>
    </source>
</evidence>
<evidence type="ECO:0000256" key="3">
    <source>
        <dbReference type="ARBA" id="ARBA00022989"/>
    </source>
</evidence>
<sequence>MKHLWQVAHYEYQRNVFKKSFILLLISVPVFITFSIGLGVFLESLEDNPLPVGYVDHAGVFASPLTTPEISSTWVAKNDESVAFIAYSSEDEAAAELNDGVIQVYYVLPADYSETRRVEQIYIEKPGENAERQFYDFMQINLLSSQP</sequence>
<name>X0TRI5_9ZZZZ</name>
<dbReference type="Pfam" id="PF12698">
    <property type="entry name" value="ABC2_membrane_3"/>
    <property type="match status" value="1"/>
</dbReference>
<reference evidence="7" key="1">
    <citation type="journal article" date="2014" name="Front. Microbiol.">
        <title>High frequency of phylogenetically diverse reductive dehalogenase-homologous genes in deep subseafloor sedimentary metagenomes.</title>
        <authorList>
            <person name="Kawai M."/>
            <person name="Futagami T."/>
            <person name="Toyoda A."/>
            <person name="Takaki Y."/>
            <person name="Nishi S."/>
            <person name="Hori S."/>
            <person name="Arai W."/>
            <person name="Tsubouchi T."/>
            <person name="Morono Y."/>
            <person name="Uchiyama I."/>
            <person name="Ito T."/>
            <person name="Fujiyama A."/>
            <person name="Inagaki F."/>
            <person name="Takami H."/>
        </authorList>
    </citation>
    <scope>NUCLEOTIDE SEQUENCE</scope>
    <source>
        <strain evidence="7">Expedition CK06-06</strain>
    </source>
</reference>
<feature type="transmembrane region" description="Helical" evidence="5">
    <location>
        <begin position="21"/>
        <end position="42"/>
    </location>
</feature>
<protein>
    <recommendedName>
        <fullName evidence="6">ABC-2 type transporter transmembrane domain-containing protein</fullName>
    </recommendedName>
</protein>
<dbReference type="AlphaFoldDB" id="X0TRI5"/>
<dbReference type="GO" id="GO:0140359">
    <property type="term" value="F:ABC-type transporter activity"/>
    <property type="evidence" value="ECO:0007669"/>
    <property type="project" value="InterPro"/>
</dbReference>
<evidence type="ECO:0000313" key="7">
    <source>
        <dbReference type="EMBL" id="GAF78745.1"/>
    </source>
</evidence>
<feature type="non-terminal residue" evidence="7">
    <location>
        <position position="147"/>
    </location>
</feature>
<evidence type="ECO:0000256" key="5">
    <source>
        <dbReference type="SAM" id="Phobius"/>
    </source>
</evidence>
<dbReference type="InterPro" id="IPR013525">
    <property type="entry name" value="ABC2_TM"/>
</dbReference>
<organism evidence="7">
    <name type="scientific">marine sediment metagenome</name>
    <dbReference type="NCBI Taxonomy" id="412755"/>
    <lineage>
        <taxon>unclassified sequences</taxon>
        <taxon>metagenomes</taxon>
        <taxon>ecological metagenomes</taxon>
    </lineage>
</organism>
<proteinExistence type="predicted"/>